<feature type="domain" description="DUF8010" evidence="1">
    <location>
        <begin position="1"/>
        <end position="100"/>
    </location>
</feature>
<organism evidence="3 4">
    <name type="scientific">Speluncibacter jeojiensis</name>
    <dbReference type="NCBI Taxonomy" id="2710754"/>
    <lineage>
        <taxon>Bacteria</taxon>
        <taxon>Bacillati</taxon>
        <taxon>Actinomycetota</taxon>
        <taxon>Actinomycetes</taxon>
        <taxon>Mycobacteriales</taxon>
        <taxon>Speluncibacteraceae</taxon>
        <taxon>Speluncibacter</taxon>
    </lineage>
</organism>
<dbReference type="AlphaFoldDB" id="A0A9X4RC47"/>
<dbReference type="EMBL" id="JANRHA010000001">
    <property type="protein sequence ID" value="MDG3013193.1"/>
    <property type="molecule type" value="Genomic_DNA"/>
</dbReference>
<dbReference type="RefSeq" id="WP_277829468.1">
    <property type="nucleotide sequence ID" value="NZ_JAAIVF010000001.1"/>
</dbReference>
<proteinExistence type="predicted"/>
<accession>A0A9X4RC47</accession>
<dbReference type="Proteomes" id="UP001152755">
    <property type="component" value="Unassembled WGS sequence"/>
</dbReference>
<dbReference type="InterPro" id="IPR058323">
    <property type="entry name" value="DUF8010"/>
</dbReference>
<dbReference type="Pfam" id="PF26572">
    <property type="entry name" value="DUF8185"/>
    <property type="match status" value="1"/>
</dbReference>
<keyword evidence="4" id="KW-1185">Reference proteome</keyword>
<comment type="caution">
    <text evidence="3">The sequence shown here is derived from an EMBL/GenBank/DDBJ whole genome shotgun (WGS) entry which is preliminary data.</text>
</comment>
<sequence>MLERTLDIPDAAERENLAAFVSRAVRLDPAAVVRIRRRDPDRLTVWCTTAGFEALAVRVVGGRAGQADTCVAADGLLRALQDTADGQIDPGFSMDSAWRGSLPPEDGFVHVDDVPARELVDLSVQGAELAREHSTSVGPPKSLLDQEVVHVEGGGEAAAVPLRCVFALTAMGFIPGVTQNSSGRVDATRLDAAEPVRVRATKNWLRLDARYGSVFHRRAGGLALDVL</sequence>
<reference evidence="3" key="1">
    <citation type="submission" date="2022-08" db="EMBL/GenBank/DDBJ databases">
        <title>Genome analysis of Corynebacteriales strain.</title>
        <authorList>
            <person name="Lee S.D."/>
        </authorList>
    </citation>
    <scope>NUCLEOTIDE SEQUENCE</scope>
    <source>
        <strain evidence="3">D3-21</strain>
    </source>
</reference>
<dbReference type="Pfam" id="PF26035">
    <property type="entry name" value="DUF8010"/>
    <property type="match status" value="1"/>
</dbReference>
<dbReference type="PIRSF" id="PIRSF012637">
    <property type="entry name" value="UCP012637"/>
    <property type="match status" value="1"/>
</dbReference>
<dbReference type="InterPro" id="IPR016601">
    <property type="entry name" value="UCP012637"/>
</dbReference>
<evidence type="ECO:0000259" key="2">
    <source>
        <dbReference type="Pfam" id="PF26572"/>
    </source>
</evidence>
<evidence type="ECO:0000313" key="4">
    <source>
        <dbReference type="Proteomes" id="UP001152755"/>
    </source>
</evidence>
<feature type="domain" description="DUF8185" evidence="2">
    <location>
        <begin position="103"/>
        <end position="220"/>
    </location>
</feature>
<protein>
    <submittedName>
        <fullName evidence="3">Uncharacterized protein</fullName>
    </submittedName>
</protein>
<dbReference type="InterPro" id="IPR058498">
    <property type="entry name" value="DUF8185"/>
</dbReference>
<gene>
    <name evidence="3" type="ORF">NVS88_01320</name>
</gene>
<name>A0A9X4RC47_9ACTN</name>
<evidence type="ECO:0000259" key="1">
    <source>
        <dbReference type="Pfam" id="PF26035"/>
    </source>
</evidence>
<evidence type="ECO:0000313" key="3">
    <source>
        <dbReference type="EMBL" id="MDG3013193.1"/>
    </source>
</evidence>